<feature type="region of interest" description="Disordered" evidence="1">
    <location>
        <begin position="1"/>
        <end position="41"/>
    </location>
</feature>
<evidence type="ECO:0000256" key="1">
    <source>
        <dbReference type="SAM" id="MobiDB-lite"/>
    </source>
</evidence>
<evidence type="ECO:0000313" key="2">
    <source>
        <dbReference type="EMBL" id="GAA4740751.1"/>
    </source>
</evidence>
<sequence>MSGLAPGSWRTASLHQRTDGARRAGGVRDGSAGAEGVRGRRRAGALRLHLRDAPPGSAADRDAAPIVHADLREQGAAFACHGRGVDRARWAFPATLSPCMC</sequence>
<organism evidence="2 3">
    <name type="scientific">Amnibacterium soli</name>
    <dbReference type="NCBI Taxonomy" id="1282736"/>
    <lineage>
        <taxon>Bacteria</taxon>
        <taxon>Bacillati</taxon>
        <taxon>Actinomycetota</taxon>
        <taxon>Actinomycetes</taxon>
        <taxon>Micrococcales</taxon>
        <taxon>Microbacteriaceae</taxon>
        <taxon>Amnibacterium</taxon>
    </lineage>
</organism>
<name>A0ABP8YYL8_9MICO</name>
<gene>
    <name evidence="2" type="ORF">GCM10025783_09660</name>
</gene>
<accession>A0ABP8YYL8</accession>
<comment type="caution">
    <text evidence="2">The sequence shown here is derived from an EMBL/GenBank/DDBJ whole genome shotgun (WGS) entry which is preliminary data.</text>
</comment>
<dbReference type="Proteomes" id="UP001500121">
    <property type="component" value="Unassembled WGS sequence"/>
</dbReference>
<reference evidence="3" key="1">
    <citation type="journal article" date="2019" name="Int. J. Syst. Evol. Microbiol.">
        <title>The Global Catalogue of Microorganisms (GCM) 10K type strain sequencing project: providing services to taxonomists for standard genome sequencing and annotation.</title>
        <authorList>
            <consortium name="The Broad Institute Genomics Platform"/>
            <consortium name="The Broad Institute Genome Sequencing Center for Infectious Disease"/>
            <person name="Wu L."/>
            <person name="Ma J."/>
        </authorList>
    </citation>
    <scope>NUCLEOTIDE SEQUENCE [LARGE SCALE GENOMIC DNA]</scope>
    <source>
        <strain evidence="3">JCM 19015</strain>
    </source>
</reference>
<protein>
    <submittedName>
        <fullName evidence="2">Uncharacterized protein</fullName>
    </submittedName>
</protein>
<proteinExistence type="predicted"/>
<evidence type="ECO:0000313" key="3">
    <source>
        <dbReference type="Proteomes" id="UP001500121"/>
    </source>
</evidence>
<dbReference type="EMBL" id="BAABLP010000002">
    <property type="protein sequence ID" value="GAA4740751.1"/>
    <property type="molecule type" value="Genomic_DNA"/>
</dbReference>
<keyword evidence="3" id="KW-1185">Reference proteome</keyword>